<dbReference type="Proteomes" id="UP000530660">
    <property type="component" value="Unassembled WGS sequence"/>
</dbReference>
<gene>
    <name evidence="5" type="ORF">F1559_005051</name>
</gene>
<sequence length="386" mass="42990">MSQTSGNASAPNGQRDSTVVAPSSEATPAERREVLSVLQRVFPNGSWTLASCAVTRLQGGVTNRMFLCVCDTAGPAMLVRIFGSGDLFNRLRENSLFAELASAGLGAPLLAVFSRGRVEGILPGTPLDYRALHEKHIYSLVASALAELHCFKPSEHSLPRKEATVSQWQFCEKLLSKAQELRCVPSEELCNGIPVRLNAELRSLLTILPVDDIVFCHNDLLGANMLYDPETDKIRFVDFEYAGYAPRAYDLGNHFNEWMGLTENCGLSAADPLSRYPTPAEQRSFVETYVATWASLSSTNCRTGSQRKTVEGVQAETRLCTDRLVIEANAFSLLSHWIWSVWAFVMASDPPTDAFDYIHFARERLRIMREHWKERLEPLQHLFGAS</sequence>
<feature type="region of interest" description="Disordered" evidence="4">
    <location>
        <begin position="1"/>
        <end position="27"/>
    </location>
</feature>
<evidence type="ECO:0000313" key="6">
    <source>
        <dbReference type="Proteomes" id="UP000530660"/>
    </source>
</evidence>
<evidence type="ECO:0000256" key="2">
    <source>
        <dbReference type="ARBA" id="ARBA00038211"/>
    </source>
</evidence>
<dbReference type="OrthoDB" id="10267235at2759"/>
<accession>A0A7J7INU3</accession>
<evidence type="ECO:0000256" key="1">
    <source>
        <dbReference type="ARBA" id="ARBA00037883"/>
    </source>
</evidence>
<dbReference type="Gene3D" id="3.30.200.20">
    <property type="entry name" value="Phosphorylase Kinase, domain 1"/>
    <property type="match status" value="1"/>
</dbReference>
<evidence type="ECO:0000256" key="4">
    <source>
        <dbReference type="SAM" id="MobiDB-lite"/>
    </source>
</evidence>
<dbReference type="EC" id="2.7.1.82" evidence="3"/>
<dbReference type="InterPro" id="IPR011009">
    <property type="entry name" value="Kinase-like_dom_sf"/>
</dbReference>
<comment type="caution">
    <text evidence="5">The sequence shown here is derived from an EMBL/GenBank/DDBJ whole genome shotgun (WGS) entry which is preliminary data.</text>
</comment>
<dbReference type="PANTHER" id="PTHR22603">
    <property type="entry name" value="CHOLINE/ETHANOALAMINE KINASE"/>
    <property type="match status" value="1"/>
</dbReference>
<evidence type="ECO:0000313" key="5">
    <source>
        <dbReference type="EMBL" id="KAF6004688.1"/>
    </source>
</evidence>
<comment type="similarity">
    <text evidence="2">Belongs to the choline/ethanolamine kinase family.</text>
</comment>
<dbReference type="CDD" id="cd05157">
    <property type="entry name" value="ETNK_euk"/>
    <property type="match status" value="1"/>
</dbReference>
<feature type="compositionally biased region" description="Polar residues" evidence="4">
    <location>
        <begin position="1"/>
        <end position="26"/>
    </location>
</feature>
<dbReference type="Gene3D" id="3.90.1200.10">
    <property type="match status" value="1"/>
</dbReference>
<organism evidence="5 6">
    <name type="scientific">Cyanidiococcus yangmingshanensis</name>
    <dbReference type="NCBI Taxonomy" id="2690220"/>
    <lineage>
        <taxon>Eukaryota</taxon>
        <taxon>Rhodophyta</taxon>
        <taxon>Bangiophyceae</taxon>
        <taxon>Cyanidiales</taxon>
        <taxon>Cyanidiaceae</taxon>
        <taxon>Cyanidiococcus</taxon>
    </lineage>
</organism>
<dbReference type="SUPFAM" id="SSF56112">
    <property type="entry name" value="Protein kinase-like (PK-like)"/>
    <property type="match status" value="1"/>
</dbReference>
<comment type="pathway">
    <text evidence="1">Phospholipid metabolism; phosphatidylethanolamine biosynthesis; phosphatidylethanolamine from ethanolamine: step 1/3.</text>
</comment>
<proteinExistence type="inferred from homology"/>
<evidence type="ECO:0000256" key="3">
    <source>
        <dbReference type="ARBA" id="ARBA00038874"/>
    </source>
</evidence>
<dbReference type="EMBL" id="VWRR01000003">
    <property type="protein sequence ID" value="KAF6004688.1"/>
    <property type="molecule type" value="Genomic_DNA"/>
</dbReference>
<dbReference type="Pfam" id="PF01633">
    <property type="entry name" value="Choline_kinase"/>
    <property type="match status" value="1"/>
</dbReference>
<dbReference type="GO" id="GO:0005737">
    <property type="term" value="C:cytoplasm"/>
    <property type="evidence" value="ECO:0007669"/>
    <property type="project" value="TreeGrafter"/>
</dbReference>
<keyword evidence="6" id="KW-1185">Reference proteome</keyword>
<dbReference type="GO" id="GO:0004305">
    <property type="term" value="F:ethanolamine kinase activity"/>
    <property type="evidence" value="ECO:0007669"/>
    <property type="project" value="UniProtKB-EC"/>
</dbReference>
<dbReference type="GO" id="GO:0006646">
    <property type="term" value="P:phosphatidylethanolamine biosynthetic process"/>
    <property type="evidence" value="ECO:0007669"/>
    <property type="project" value="TreeGrafter"/>
</dbReference>
<dbReference type="AlphaFoldDB" id="A0A7J7INU3"/>
<name>A0A7J7INU3_9RHOD</name>
<dbReference type="PANTHER" id="PTHR22603:SF66">
    <property type="entry name" value="ETHANOLAMINE KINASE"/>
    <property type="match status" value="1"/>
</dbReference>
<reference evidence="5 6" key="1">
    <citation type="journal article" date="2020" name="J. Phycol.">
        <title>Comparative genome analysis reveals Cyanidiococcus gen. nov., a new extremophilic red algal genus sister to Cyanidioschyzon (Cyanidioschyzonaceae, Rhodophyta).</title>
        <authorList>
            <person name="Liu S.-L."/>
            <person name="Chiang Y.-R."/>
            <person name="Yoon H.S."/>
            <person name="Fu H.-Y."/>
        </authorList>
    </citation>
    <scope>NUCLEOTIDE SEQUENCE [LARGE SCALE GENOMIC DNA]</scope>
    <source>
        <strain evidence="5 6">THAL066</strain>
    </source>
</reference>
<protein>
    <recommendedName>
        <fullName evidence="3">ethanolamine kinase</fullName>
        <ecNumber evidence="3">2.7.1.82</ecNumber>
    </recommendedName>
</protein>